<name>A0AAX4RAQ8_9CAUD</name>
<protein>
    <recommendedName>
        <fullName evidence="3">Minor tail protein</fullName>
    </recommendedName>
</protein>
<evidence type="ECO:0008006" key="3">
    <source>
        <dbReference type="Google" id="ProtNLM"/>
    </source>
</evidence>
<dbReference type="Proteomes" id="UP001494874">
    <property type="component" value="Segment"/>
</dbReference>
<evidence type="ECO:0000313" key="2">
    <source>
        <dbReference type="Proteomes" id="UP001494874"/>
    </source>
</evidence>
<sequence length="87" mass="9259">MAAPRKFTRPNGIVEVTSDPARIVNYTAYGWPSEPVAVEPEVEPEGEVEVVPVVVEPVVEPVVVDTVKDAADKAAPKRPGARKPADA</sequence>
<proteinExistence type="predicted"/>
<keyword evidence="2" id="KW-1185">Reference proteome</keyword>
<reference evidence="1 2" key="1">
    <citation type="submission" date="2024-03" db="EMBL/GenBank/DDBJ databases">
        <authorList>
            <person name="Shriver K.J."/>
            <person name="Jarquin D.M."/>
            <person name="Bolanos-Abarca L."/>
            <person name="Cohen Z.M."/>
            <person name="Hayes E."/>
            <person name="Mustafa Y."/>
            <person name="Pacheco-Mendoza M."/>
            <person name="Broussard A.C."/>
            <person name="Fogarty M.P."/>
            <person name="Ko C."/>
            <person name="Russell D.A."/>
            <person name="Jacobs-Sera D."/>
            <person name="Hatfull G.F."/>
        </authorList>
    </citation>
    <scope>NUCLEOTIDE SEQUENCE [LARGE SCALE GENOMIC DNA]</scope>
</reference>
<accession>A0AAX4RAQ8</accession>
<dbReference type="EMBL" id="PP537962">
    <property type="protein sequence ID" value="XAO35448.1"/>
    <property type="molecule type" value="Genomic_DNA"/>
</dbReference>
<gene>
    <name evidence="1" type="primary">14</name>
    <name evidence="1" type="ORF">SEA_MORGANA_14</name>
</gene>
<organism evidence="1 2">
    <name type="scientific">Gordonia phage Morgana</name>
    <dbReference type="NCBI Taxonomy" id="3137292"/>
    <lineage>
        <taxon>Viruses</taxon>
        <taxon>Duplodnaviria</taxon>
        <taxon>Heunggongvirae</taxon>
        <taxon>Uroviricota</taxon>
        <taxon>Caudoviricetes</taxon>
        <taxon>Kruegerviridae</taxon>
        <taxon>Cafassovirus</taxon>
        <taxon>Cafassovirus morgana</taxon>
    </lineage>
</organism>
<evidence type="ECO:0000313" key="1">
    <source>
        <dbReference type="EMBL" id="XAO35448.1"/>
    </source>
</evidence>